<accession>A0A2S0N0N3</accession>
<protein>
    <submittedName>
        <fullName evidence="2">DUF2855 domain-containing protein</fullName>
    </submittedName>
</protein>
<dbReference type="InterPro" id="IPR011032">
    <property type="entry name" value="GroES-like_sf"/>
</dbReference>
<evidence type="ECO:0000313" key="2">
    <source>
        <dbReference type="EMBL" id="AVO41493.1"/>
    </source>
</evidence>
<dbReference type="Proteomes" id="UP000239326">
    <property type="component" value="Chromosome"/>
</dbReference>
<sequence>MSTTTLLVRQDQLATTRLVSAPDAPLADGQVRVRVDAFALTANNITYAALGDMLNYWKFFPSGEAGWGVVPVWGFGTVVESTHPDVAMGERLYGYWPMASSAVLAPQRANAAGFSDGAAHRAGLHAVYNHYVRASADPFYRDDKEDLQALLRPLFITSWLIDDFLADQQFFGARRMLLSSASSKTAWGTAFQLAQRGGLEVVGLTSPGNLAFCESLGCYDRVLAYDAIEQLDGAAPCIYIDFAGSVALRQRVHTHFTGLAYSCSVGASHVQDLGGAGQLPGPRPVMFFAPAQAKKRHAEWDAQGLNDRLVGAWNQLRTAVQSPTTPWLVVQRHLGPEATQALFQDLLAGQGDPRSGHIASLQPTRAEGDNGA</sequence>
<dbReference type="InterPro" id="IPR021276">
    <property type="entry name" value="DUF2855"/>
</dbReference>
<dbReference type="SUPFAM" id="SSF50129">
    <property type="entry name" value="GroES-like"/>
    <property type="match status" value="1"/>
</dbReference>
<keyword evidence="3" id="KW-1185">Reference proteome</keyword>
<dbReference type="EMBL" id="CP027669">
    <property type="protein sequence ID" value="AVO41493.1"/>
    <property type="molecule type" value="Genomic_DNA"/>
</dbReference>
<reference evidence="2 3" key="1">
    <citation type="submission" date="2018-03" db="EMBL/GenBank/DDBJ databases">
        <title>Genome sequencing of Simplicispira sp.</title>
        <authorList>
            <person name="Kim S.-J."/>
            <person name="Heo J."/>
            <person name="Kwon S.-W."/>
        </authorList>
    </citation>
    <scope>NUCLEOTIDE SEQUENCE [LARGE SCALE GENOMIC DNA]</scope>
    <source>
        <strain evidence="2 3">SC1-8</strain>
    </source>
</reference>
<dbReference type="KEGG" id="simp:C6571_09485"/>
<proteinExistence type="predicted"/>
<evidence type="ECO:0000256" key="1">
    <source>
        <dbReference type="SAM" id="MobiDB-lite"/>
    </source>
</evidence>
<dbReference type="RefSeq" id="WP_106446470.1">
    <property type="nucleotide sequence ID" value="NZ_CP027669.1"/>
</dbReference>
<name>A0A2S0N0N3_9BURK</name>
<organism evidence="2 3">
    <name type="scientific">Simplicispira suum</name>
    <dbReference type="NCBI Taxonomy" id="2109915"/>
    <lineage>
        <taxon>Bacteria</taxon>
        <taxon>Pseudomonadati</taxon>
        <taxon>Pseudomonadota</taxon>
        <taxon>Betaproteobacteria</taxon>
        <taxon>Burkholderiales</taxon>
        <taxon>Comamonadaceae</taxon>
        <taxon>Simplicispira</taxon>
    </lineage>
</organism>
<dbReference type="OrthoDB" id="8953110at2"/>
<feature type="region of interest" description="Disordered" evidence="1">
    <location>
        <begin position="353"/>
        <end position="372"/>
    </location>
</feature>
<gene>
    <name evidence="2" type="ORF">C6571_09485</name>
</gene>
<dbReference type="Pfam" id="PF11017">
    <property type="entry name" value="DUF2855"/>
    <property type="match status" value="1"/>
</dbReference>
<dbReference type="AlphaFoldDB" id="A0A2S0N0N3"/>
<evidence type="ECO:0000313" key="3">
    <source>
        <dbReference type="Proteomes" id="UP000239326"/>
    </source>
</evidence>